<evidence type="ECO:0000256" key="1">
    <source>
        <dbReference type="SAM" id="SignalP"/>
    </source>
</evidence>
<dbReference type="Proteomes" id="UP000194218">
    <property type="component" value="Chromosome"/>
</dbReference>
<dbReference type="KEGG" id="smao:CAG99_25885"/>
<dbReference type="Gene3D" id="3.40.710.10">
    <property type="entry name" value="DD-peptidase/beta-lactamase superfamily"/>
    <property type="match status" value="1"/>
</dbReference>
<dbReference type="EMBL" id="CP021121">
    <property type="protein sequence ID" value="ARQ71806.1"/>
    <property type="molecule type" value="Genomic_DNA"/>
</dbReference>
<dbReference type="AlphaFoldDB" id="A0A1W7D462"/>
<proteinExistence type="predicted"/>
<dbReference type="Pfam" id="PF00144">
    <property type="entry name" value="Beta-lactamase"/>
    <property type="match status" value="1"/>
</dbReference>
<dbReference type="SUPFAM" id="SSF56601">
    <property type="entry name" value="beta-lactamase/transpeptidase-like"/>
    <property type="match status" value="1"/>
</dbReference>
<keyword evidence="1" id="KW-0732">Signal</keyword>
<feature type="domain" description="Beta-lactamase-related" evidence="2">
    <location>
        <begin position="47"/>
        <end position="371"/>
    </location>
</feature>
<organism evidence="3 4">
    <name type="scientific">Streptomyces marincola</name>
    <dbReference type="NCBI Taxonomy" id="2878388"/>
    <lineage>
        <taxon>Bacteria</taxon>
        <taxon>Bacillati</taxon>
        <taxon>Actinomycetota</taxon>
        <taxon>Actinomycetes</taxon>
        <taxon>Kitasatosporales</taxon>
        <taxon>Streptomycetaceae</taxon>
        <taxon>Streptomyces</taxon>
    </lineage>
</organism>
<dbReference type="InterPro" id="IPR001466">
    <property type="entry name" value="Beta-lactam-related"/>
</dbReference>
<reference evidence="3 4" key="1">
    <citation type="submission" date="2017-05" db="EMBL/GenBank/DDBJ databases">
        <title>Complete genome sequence of Streptomyces sp. SCSIO 03032 revealed the diverse biosynthetic pathways for its bioactive secondary metabolites.</title>
        <authorList>
            <person name="Ma L."/>
            <person name="Zhu Y."/>
            <person name="Zhang W."/>
            <person name="Zhang G."/>
            <person name="Tian X."/>
            <person name="Zhang S."/>
            <person name="Zhang C."/>
        </authorList>
    </citation>
    <scope>NUCLEOTIDE SEQUENCE [LARGE SCALE GENOMIC DNA]</scope>
    <source>
        <strain evidence="3 4">SCSIO 03032</strain>
    </source>
</reference>
<evidence type="ECO:0000313" key="3">
    <source>
        <dbReference type="EMBL" id="ARQ71806.1"/>
    </source>
</evidence>
<protein>
    <recommendedName>
        <fullName evidence="2">Beta-lactamase-related domain-containing protein</fullName>
    </recommendedName>
</protein>
<evidence type="ECO:0000313" key="4">
    <source>
        <dbReference type="Proteomes" id="UP000194218"/>
    </source>
</evidence>
<feature type="chain" id="PRO_5010861255" description="Beta-lactamase-related domain-containing protein" evidence="1">
    <location>
        <begin position="33"/>
        <end position="394"/>
    </location>
</feature>
<accession>A0A1W7D462</accession>
<dbReference type="InterPro" id="IPR012338">
    <property type="entry name" value="Beta-lactam/transpept-like"/>
</dbReference>
<keyword evidence="4" id="KW-1185">Reference proteome</keyword>
<sequence>MGNIRRAGRSRRSVTGAVAAVGVLAVAGCGQAVGSQGGEPPDRVERAADALVEFGVSGVQVRVSQEASSRVVTSGVADLASGEPVAGNGYLRAGSVTKTFVATAVLQLAAEGVLSLDDPVGEWLPGTARGEGVDLGEVTVRHLLQHTSGLQDHDDPELGSEAYFHEHRWDVGDPGETVAAALGNPALFAPGEGWAYSNAGYVLVGMVIEEATGQHWAKQVHDRIIRPLGLTDTFWPGNSPFLPSPHATGYQVFEPGGEMVDVTDFVLNDTSGSLISTAADLDVFLRALLGGALLGPEELADMQETVPLEGDAYEQVWPNGAEYGLGLFRIGFESCEGGYWHSGGDIEGAMTRTGITDDGTGVVAFASTQVRDSMESLIAQNHRMNDVVEAALCD</sequence>
<evidence type="ECO:0000259" key="2">
    <source>
        <dbReference type="Pfam" id="PF00144"/>
    </source>
</evidence>
<dbReference type="PROSITE" id="PS51257">
    <property type="entry name" value="PROKAR_LIPOPROTEIN"/>
    <property type="match status" value="1"/>
</dbReference>
<feature type="signal peptide" evidence="1">
    <location>
        <begin position="1"/>
        <end position="32"/>
    </location>
</feature>
<dbReference type="PANTHER" id="PTHR46825">
    <property type="entry name" value="D-ALANYL-D-ALANINE-CARBOXYPEPTIDASE/ENDOPEPTIDASE AMPH"/>
    <property type="match status" value="1"/>
</dbReference>
<gene>
    <name evidence="3" type="ORF">CAG99_25885</name>
</gene>
<dbReference type="InterPro" id="IPR050491">
    <property type="entry name" value="AmpC-like"/>
</dbReference>
<name>A0A1W7D462_9ACTN</name>
<dbReference type="PANTHER" id="PTHR46825:SF7">
    <property type="entry name" value="D-ALANYL-D-ALANINE CARBOXYPEPTIDASE"/>
    <property type="match status" value="1"/>
</dbReference>